<name>A0A1G8BDD9_9PSEU</name>
<sequence>MRVLLDDLDFWFHDLCSCLQDCFGTLLLRHGQDPVAVMGAAWEFHHAPGPVATEEFYHPAPRPTLGDNLMPHHPVRATWREQEDVESSWQDIRASIIDGRPAIAAVDNFHMPIRPAYGDVHAAHLMVVWGFDDEAGEVYVLESTPPQYSGPVSLADFQRARSSANDSRPDTRDYFFAGAGIRGRWIDVTVDGAFPAVEREWVADVVTANARGFAEPAPGPGWSGLTGLTTWLEGVCDRADDIEDAGVALAELYTAGWAAQSAAALHADFLRDMGNRFGCDPLVHAGRQVDRLANQWTPLRILGAHGSTTGHRHTDQLRDRVRRFTAGHRDAVARLEAAAAALVK</sequence>
<keyword evidence="3" id="KW-1185">Reference proteome</keyword>
<proteinExistence type="predicted"/>
<protein>
    <submittedName>
        <fullName evidence="2">Butirosin biosynthesis protein H, N-terminal</fullName>
    </submittedName>
</protein>
<dbReference type="RefSeq" id="WP_090058282.1">
    <property type="nucleotide sequence ID" value="NZ_FNCC01000019.1"/>
</dbReference>
<dbReference type="InterPro" id="IPR026935">
    <property type="entry name" value="BtrH_N"/>
</dbReference>
<organism evidence="2 3">
    <name type="scientific">Lentzea fradiae</name>
    <dbReference type="NCBI Taxonomy" id="200378"/>
    <lineage>
        <taxon>Bacteria</taxon>
        <taxon>Bacillati</taxon>
        <taxon>Actinomycetota</taxon>
        <taxon>Actinomycetes</taxon>
        <taxon>Pseudonocardiales</taxon>
        <taxon>Pseudonocardiaceae</taxon>
        <taxon>Lentzea</taxon>
    </lineage>
</organism>
<dbReference type="EMBL" id="FNCC01000019">
    <property type="protein sequence ID" value="SDH31219.1"/>
    <property type="molecule type" value="Genomic_DNA"/>
</dbReference>
<dbReference type="Pfam" id="PF14399">
    <property type="entry name" value="BtrH_N"/>
    <property type="match status" value="1"/>
</dbReference>
<dbReference type="Proteomes" id="UP000199623">
    <property type="component" value="Unassembled WGS sequence"/>
</dbReference>
<evidence type="ECO:0000313" key="3">
    <source>
        <dbReference type="Proteomes" id="UP000199623"/>
    </source>
</evidence>
<gene>
    <name evidence="2" type="ORF">SAMN05216553_11917</name>
</gene>
<evidence type="ECO:0000259" key="1">
    <source>
        <dbReference type="Pfam" id="PF14399"/>
    </source>
</evidence>
<dbReference type="AlphaFoldDB" id="A0A1G8BDD9"/>
<accession>A0A1G8BDD9</accession>
<dbReference type="STRING" id="200378.SAMN05216553_11917"/>
<feature type="domain" description="Butirosin biosynthesis protein H N-terminal" evidence="1">
    <location>
        <begin position="18"/>
        <end position="141"/>
    </location>
</feature>
<reference evidence="3" key="1">
    <citation type="submission" date="2016-10" db="EMBL/GenBank/DDBJ databases">
        <authorList>
            <person name="Varghese N."/>
            <person name="Submissions S."/>
        </authorList>
    </citation>
    <scope>NUCLEOTIDE SEQUENCE [LARGE SCALE GENOMIC DNA]</scope>
    <source>
        <strain evidence="3">CGMCC 4.3506</strain>
    </source>
</reference>
<dbReference type="OrthoDB" id="3356918at2"/>
<evidence type="ECO:0000313" key="2">
    <source>
        <dbReference type="EMBL" id="SDH31219.1"/>
    </source>
</evidence>